<evidence type="ECO:0000313" key="7">
    <source>
        <dbReference type="EMBL" id="QBR90908.1"/>
    </source>
</evidence>
<keyword evidence="8" id="KW-1185">Reference proteome</keyword>
<keyword evidence="2 5" id="KW-0812">Transmembrane</keyword>
<evidence type="ECO:0000256" key="4">
    <source>
        <dbReference type="ARBA" id="ARBA00023136"/>
    </source>
</evidence>
<dbReference type="InterPro" id="IPR010652">
    <property type="entry name" value="DUF1232"/>
</dbReference>
<keyword evidence="4 5" id="KW-0472">Membrane</keyword>
<dbReference type="EMBL" id="CP038267">
    <property type="protein sequence ID" value="QBR90908.1"/>
    <property type="molecule type" value="Genomic_DNA"/>
</dbReference>
<dbReference type="RefSeq" id="WP_135072983.1">
    <property type="nucleotide sequence ID" value="NZ_CP038267.1"/>
</dbReference>
<protein>
    <submittedName>
        <fullName evidence="7">DUF1232 domain-containing protein</fullName>
    </submittedName>
</protein>
<dbReference type="GO" id="GO:0012505">
    <property type="term" value="C:endomembrane system"/>
    <property type="evidence" value="ECO:0007669"/>
    <property type="project" value="UniProtKB-SubCell"/>
</dbReference>
<evidence type="ECO:0000313" key="8">
    <source>
        <dbReference type="Proteomes" id="UP000294894"/>
    </source>
</evidence>
<proteinExistence type="predicted"/>
<dbReference type="Pfam" id="PF06803">
    <property type="entry name" value="DUF1232"/>
    <property type="match status" value="1"/>
</dbReference>
<reference evidence="7 8" key="1">
    <citation type="submission" date="2019-03" db="EMBL/GenBank/DDBJ databases">
        <title>Three New Species of Nocardioides, Nocardioides euryhalodurans sp. nov., Nocardioides seonyuensis sp. nov. and Nocardioides eburneoflavus sp. nov., Iolated from Soil.</title>
        <authorList>
            <person name="Roh S.G."/>
            <person name="Lee C."/>
            <person name="Kim M.-K."/>
            <person name="Kim S.B."/>
        </authorList>
    </citation>
    <scope>NUCLEOTIDE SEQUENCE [LARGE SCALE GENOMIC DNA]</scope>
    <source>
        <strain evidence="7 8">MMS17-SY117</strain>
    </source>
</reference>
<accession>A0A4P7GGD2</accession>
<sequence length="136" mass="14600">MGTWLDWLFGAVAGLIAAWLLLLAALWRARPDELTAAEALRLVPDVVRLLGRLARDPDLGWGLRLWLLGLLAYLAMPIDLVPDVIPVIGYADDAVVVVLALRAVARRAGPEALRRHWPGSADGLAAVGQLTGVRVG</sequence>
<evidence type="ECO:0000256" key="1">
    <source>
        <dbReference type="ARBA" id="ARBA00004127"/>
    </source>
</evidence>
<comment type="subcellular location">
    <subcellularLocation>
        <location evidence="1">Endomembrane system</location>
        <topology evidence="1">Multi-pass membrane protein</topology>
    </subcellularLocation>
</comment>
<evidence type="ECO:0000256" key="5">
    <source>
        <dbReference type="SAM" id="Phobius"/>
    </source>
</evidence>
<feature type="transmembrane region" description="Helical" evidence="5">
    <location>
        <begin position="6"/>
        <end position="27"/>
    </location>
</feature>
<gene>
    <name evidence="7" type="ORF">EXE57_00440</name>
</gene>
<evidence type="ECO:0000256" key="2">
    <source>
        <dbReference type="ARBA" id="ARBA00022692"/>
    </source>
</evidence>
<name>A0A4P7GGD2_9ACTN</name>
<keyword evidence="3 5" id="KW-1133">Transmembrane helix</keyword>
<dbReference type="Proteomes" id="UP000294894">
    <property type="component" value="Chromosome"/>
</dbReference>
<evidence type="ECO:0000256" key="3">
    <source>
        <dbReference type="ARBA" id="ARBA00022989"/>
    </source>
</evidence>
<evidence type="ECO:0000259" key="6">
    <source>
        <dbReference type="Pfam" id="PF06803"/>
    </source>
</evidence>
<organism evidence="7 8">
    <name type="scientific">Nocardioides euryhalodurans</name>
    <dbReference type="NCBI Taxonomy" id="2518370"/>
    <lineage>
        <taxon>Bacteria</taxon>
        <taxon>Bacillati</taxon>
        <taxon>Actinomycetota</taxon>
        <taxon>Actinomycetes</taxon>
        <taxon>Propionibacteriales</taxon>
        <taxon>Nocardioidaceae</taxon>
        <taxon>Nocardioides</taxon>
    </lineage>
</organism>
<feature type="domain" description="DUF1232" evidence="6">
    <location>
        <begin position="64"/>
        <end position="99"/>
    </location>
</feature>
<dbReference type="KEGG" id="noy:EXE57_00440"/>
<dbReference type="AlphaFoldDB" id="A0A4P7GGD2"/>